<protein>
    <recommendedName>
        <fullName evidence="1">Glycosyltransferase 2-like domain-containing protein</fullName>
    </recommendedName>
</protein>
<dbReference type="Gene3D" id="3.90.550.10">
    <property type="entry name" value="Spore Coat Polysaccharide Biosynthesis Protein SpsA, Chain A"/>
    <property type="match status" value="1"/>
</dbReference>
<name>A0A8J5XF79_DIALT</name>
<dbReference type="PANTHER" id="PTHR22916:SF3">
    <property type="entry name" value="UDP-GLCNAC:BETAGAL BETA-1,3-N-ACETYLGLUCOSAMINYLTRANSFERASE-LIKE PROTEIN 1"/>
    <property type="match status" value="1"/>
</dbReference>
<evidence type="ECO:0000313" key="3">
    <source>
        <dbReference type="Proteomes" id="UP000751190"/>
    </source>
</evidence>
<dbReference type="AlphaFoldDB" id="A0A8J5XF79"/>
<proteinExistence type="predicted"/>
<gene>
    <name evidence="2" type="ORF">KFE25_006778</name>
</gene>
<evidence type="ECO:0000313" key="2">
    <source>
        <dbReference type="EMBL" id="KAG8467726.1"/>
    </source>
</evidence>
<dbReference type="GO" id="GO:0016758">
    <property type="term" value="F:hexosyltransferase activity"/>
    <property type="evidence" value="ECO:0007669"/>
    <property type="project" value="UniProtKB-ARBA"/>
</dbReference>
<dbReference type="Pfam" id="PF00535">
    <property type="entry name" value="Glycos_transf_2"/>
    <property type="match status" value="1"/>
</dbReference>
<reference evidence="2" key="1">
    <citation type="submission" date="2021-05" db="EMBL/GenBank/DDBJ databases">
        <title>The genome of the haptophyte Pavlova lutheri (Diacronema luteri, Pavlovales) - a model for lipid biosynthesis in eukaryotic algae.</title>
        <authorList>
            <person name="Hulatt C.J."/>
            <person name="Posewitz M.C."/>
        </authorList>
    </citation>
    <scope>NUCLEOTIDE SEQUENCE</scope>
    <source>
        <strain evidence="2">NIVA-4/92</strain>
    </source>
</reference>
<dbReference type="InterPro" id="IPR001173">
    <property type="entry name" value="Glyco_trans_2-like"/>
</dbReference>
<keyword evidence="3" id="KW-1185">Reference proteome</keyword>
<dbReference type="Proteomes" id="UP000751190">
    <property type="component" value="Unassembled WGS sequence"/>
</dbReference>
<dbReference type="CDD" id="cd00761">
    <property type="entry name" value="Glyco_tranf_GTA_type"/>
    <property type="match status" value="1"/>
</dbReference>
<sequence>MADMNASLAVIVRAGRPEAAAIGERFAAAGRLVDVLWADADAERTPPLAHPLLRWHALGADARTLDAPAVAQLAMRCHWWLTSWSRARRNVPCAAHFTGAAAALAHFAVLAKRSGSAYSHTLLSVSVEPVAPAGAARRLGARAGWAARAPSAALDALAEACMRAHAIRHCDACVASRELDLRAALRARACAGPGEVQPLAGPGEAQPLAGPGAAGELGTAARLWAARSQPRALASALEAASAAAGGERARAWSRFTAAAMNAPAERTAASPPRGRHTADGDRRLALSVCIASHDRGPLLRQAVASIHAQLGVHRAAALLRSAVGGRGLLDGATPPPADAPGDVELLVVDDGSTDAQTVRVLAELEADAPDTDAPDADAPDADAGLDGYAPRRPSSAHGGRVRWPVRVHRLARNAYLGAARNAAARLARGEWLLFIDDDNVAKPQMVAAFARAASHSGADVLTCVNHKWASADAPPQPSLRALLDGAGELREEALDGWAVDAAAGSAEAARGEHWVPLGPCAELGAHANCYGDAHALIRRGALESVGGYTVDYGLGLEDWELYARLALRADDERAASDGAGAAGDSLPLHHLVVPSPLYWYRLSRGGGMLARQHAQSEEARAQRLADRLRSLRPFVERERGRSDGGTIGAAVRDARAPPSLEALLLYSEALRPHDARGSVEACAPLVATRWLRAAAELLAGALALALLLRALPACARARARARVRPPRLVDRSA</sequence>
<accession>A0A8J5XF79</accession>
<comment type="caution">
    <text evidence="2">The sequence shown here is derived from an EMBL/GenBank/DDBJ whole genome shotgun (WGS) entry which is preliminary data.</text>
</comment>
<feature type="domain" description="Glycosyltransferase 2-like" evidence="1">
    <location>
        <begin position="403"/>
        <end position="467"/>
    </location>
</feature>
<evidence type="ECO:0000259" key="1">
    <source>
        <dbReference type="Pfam" id="PF00535"/>
    </source>
</evidence>
<dbReference type="OrthoDB" id="17040at2759"/>
<dbReference type="EMBL" id="JAGTXO010000005">
    <property type="protein sequence ID" value="KAG8467726.1"/>
    <property type="molecule type" value="Genomic_DNA"/>
</dbReference>
<dbReference type="SUPFAM" id="SSF53448">
    <property type="entry name" value="Nucleotide-diphospho-sugar transferases"/>
    <property type="match status" value="1"/>
</dbReference>
<dbReference type="InterPro" id="IPR029044">
    <property type="entry name" value="Nucleotide-diphossugar_trans"/>
</dbReference>
<dbReference type="PANTHER" id="PTHR22916">
    <property type="entry name" value="GLYCOSYLTRANSFERASE"/>
    <property type="match status" value="1"/>
</dbReference>
<organism evidence="2 3">
    <name type="scientific">Diacronema lutheri</name>
    <name type="common">Unicellular marine alga</name>
    <name type="synonym">Monochrysis lutheri</name>
    <dbReference type="NCBI Taxonomy" id="2081491"/>
    <lineage>
        <taxon>Eukaryota</taxon>
        <taxon>Haptista</taxon>
        <taxon>Haptophyta</taxon>
        <taxon>Pavlovophyceae</taxon>
        <taxon>Pavlovales</taxon>
        <taxon>Pavlovaceae</taxon>
        <taxon>Diacronema</taxon>
    </lineage>
</organism>